<feature type="region of interest" description="Disordered" evidence="2">
    <location>
        <begin position="549"/>
        <end position="611"/>
    </location>
</feature>
<sequence>MLYLSAAACALLMPNMPIVPHVERAAALSNPSIIEVSSTNLASSFSGVLKDASSSYEVELQGEASPALSRAESSVIPARTEVGLDNPVGRASRHAYAAATEMGIEPELLDVLEEGGRAVFDGSMAISRAAVPLVADGMRQVAPYLTNAWQLAWAGADEGESITESAVPPFSAVEQAATPTIMKVTWAVTEEEELSPIQAEAREAVKAAEAARAAAKAAQEEAAKAAKEAAEFKAQADAAAKALEETSKVKAEAPKETTDASKEKAEAPKEKAEAPKEKTEAPKENALEAKPIVEQAKPVQTPPAIAKPSFEPSAAVATNKERAVTPSPKSPKLSPTETKLNAQDVPWGLIGAACTVFPATVFAVSEGIKEPKKLQNAMKNLENDPLGWLKGGKNFKFLGDKAVSRMADKVQEMTASVKSNSKGSNQRNVQGNTFSTKSEPNKNSPWGSTERQVEKKTSSSAMVEEKPAAKTATAQKERAVTPNVGKSQWGFSTFEADDEAEEAAMREAMAEAQAAMKAVAEEEAAAKAAKEAAAAKAVADAAAMMAAMGDDDDEPAPSAAELEARRAWQSKQEAPAWQRSGTSSGASTGSQWGARNMQADDEAEEAAMREAMAEAQAAMKAVAEEEAAAKAAKEAAAAKAVADAAAMMAAMGDDDDEPAPSAAELEARRAWQSKQEAPAWQRSGSSSGASTGSQWGARNMQADDEAEEAAMREAMAEAQAAMKAVAEEEAAAKAAKEAAAAKAVADAAAMMAAMGDDDDEPAPSAAELEARRAWQSKQEAPAWQRSGSSSGASTGSQWGARNMQADDEAEEAAMREAMAEAQAAMKAVAEEEAAAKAAKEAAAAKAVADAAAMMAAMGEDDDEPAPSAAELEARRAWQSKQEAPAWQRSGSSSGASTGSQWGARSMQADDEAEEALMREAMAEAQAAMKAVAEEGAARQAPAWTRSVPSNVVGGQWGNSFQADDEAEEAAMREAMAQAQAAVMAVNDAAANSAMGGARTRAPSSPPRVEPPMANRAPAWASSESTKTSRPMPVTLTSNEMDAVKAVEEEAKRTWRAAQEAAKAREAEALKIKATLPAWASKESTKGSEPTTPASLSPEEMAAVKAVEEEAKRKWRVAQEEAMAREAEALKMQREAPVWTRPERRSQAVASPISSYELAAAKAIEEDAKRKWRDAGKPEDASTRKALEIAAAAMAMEDARRVQQAQQEAAAKKTGVGLSYYAKSAFARRKIQESGSGVRAPAQAPRGTAAERSAKAAKAARPTGVGPSYFAKSAFARRELQKQRKAQIPPPTVVRPKKAAEEAGEALASAVGPSYYTKSAFERQQLRGQPSDTYKGVATPVSRVSSAQRDSAQRV</sequence>
<feature type="compositionally biased region" description="Low complexity" evidence="2">
    <location>
        <begin position="786"/>
        <end position="796"/>
    </location>
</feature>
<name>A0AB34IEI7_PRYPA</name>
<keyword evidence="4" id="KW-1185">Reference proteome</keyword>
<feature type="region of interest" description="Disordered" evidence="2">
    <location>
        <begin position="299"/>
        <end position="338"/>
    </location>
</feature>
<accession>A0AB34IEI7</accession>
<feature type="region of interest" description="Disordered" evidence="2">
    <location>
        <begin position="1078"/>
        <end position="1104"/>
    </location>
</feature>
<evidence type="ECO:0000256" key="2">
    <source>
        <dbReference type="SAM" id="MobiDB-lite"/>
    </source>
</evidence>
<evidence type="ECO:0000313" key="3">
    <source>
        <dbReference type="EMBL" id="KAL1498594.1"/>
    </source>
</evidence>
<feature type="region of interest" description="Disordered" evidence="2">
    <location>
        <begin position="938"/>
        <end position="958"/>
    </location>
</feature>
<feature type="compositionally biased region" description="Polar residues" evidence="2">
    <location>
        <begin position="1021"/>
        <end position="1039"/>
    </location>
</feature>
<feature type="coiled-coil region" evidence="1">
    <location>
        <begin position="198"/>
        <end position="235"/>
    </location>
</feature>
<feature type="compositionally biased region" description="Polar residues" evidence="2">
    <location>
        <begin position="413"/>
        <end position="450"/>
    </location>
</feature>
<reference evidence="3 4" key="1">
    <citation type="journal article" date="2024" name="Science">
        <title>Giant polyketide synthase enzymes in the biosynthesis of giant marine polyether toxins.</title>
        <authorList>
            <person name="Fallon T.R."/>
            <person name="Shende V.V."/>
            <person name="Wierzbicki I.H."/>
            <person name="Pendleton A.L."/>
            <person name="Watervoot N.F."/>
            <person name="Auber R.P."/>
            <person name="Gonzalez D.J."/>
            <person name="Wisecaver J.H."/>
            <person name="Moore B.S."/>
        </authorList>
    </citation>
    <scope>NUCLEOTIDE SEQUENCE [LARGE SCALE GENOMIC DNA]</scope>
    <source>
        <strain evidence="3 4">12B1</strain>
    </source>
</reference>
<feature type="compositionally biased region" description="Polar residues" evidence="2">
    <location>
        <begin position="1341"/>
        <end position="1354"/>
    </location>
</feature>
<evidence type="ECO:0000256" key="1">
    <source>
        <dbReference type="SAM" id="Coils"/>
    </source>
</evidence>
<feature type="compositionally biased region" description="Low complexity" evidence="2">
    <location>
        <begin position="580"/>
        <end position="590"/>
    </location>
</feature>
<comment type="caution">
    <text evidence="3">The sequence shown here is derived from an EMBL/GenBank/DDBJ whole genome shotgun (WGS) entry which is preliminary data.</text>
</comment>
<feature type="region of interest" description="Disordered" evidence="2">
    <location>
        <begin position="857"/>
        <end position="911"/>
    </location>
</feature>
<feature type="compositionally biased region" description="Basic and acidic residues" evidence="2">
    <location>
        <begin position="451"/>
        <end position="468"/>
    </location>
</feature>
<protein>
    <submittedName>
        <fullName evidence="3">Uncharacterized protein</fullName>
    </submittedName>
</protein>
<feature type="coiled-coil region" evidence="1">
    <location>
        <begin position="502"/>
        <end position="532"/>
    </location>
</feature>
<feature type="region of interest" description="Disordered" evidence="2">
    <location>
        <begin position="652"/>
        <end position="714"/>
    </location>
</feature>
<dbReference type="EMBL" id="JBGBPQ010000027">
    <property type="protein sequence ID" value="KAL1498594.1"/>
    <property type="molecule type" value="Genomic_DNA"/>
</dbReference>
<feature type="compositionally biased region" description="Low complexity" evidence="2">
    <location>
        <begin position="325"/>
        <end position="338"/>
    </location>
</feature>
<gene>
    <name evidence="3" type="ORF">AB1Y20_013909</name>
</gene>
<keyword evidence="1" id="KW-0175">Coiled coil</keyword>
<feature type="region of interest" description="Disordered" evidence="2">
    <location>
        <begin position="1325"/>
        <end position="1354"/>
    </location>
</feature>
<proteinExistence type="predicted"/>
<feature type="compositionally biased region" description="Low complexity" evidence="2">
    <location>
        <begin position="889"/>
        <end position="899"/>
    </location>
</feature>
<feature type="region of interest" description="Disordered" evidence="2">
    <location>
        <begin position="755"/>
        <end position="817"/>
    </location>
</feature>
<feature type="region of interest" description="Disordered" evidence="2">
    <location>
        <begin position="1279"/>
        <end position="1301"/>
    </location>
</feature>
<feature type="compositionally biased region" description="Low complexity" evidence="2">
    <location>
        <begin position="683"/>
        <end position="693"/>
    </location>
</feature>
<feature type="region of interest" description="Disordered" evidence="2">
    <location>
        <begin position="993"/>
        <end position="1040"/>
    </location>
</feature>
<feature type="region of interest" description="Disordered" evidence="2">
    <location>
        <begin position="1229"/>
        <end position="1267"/>
    </location>
</feature>
<feature type="region of interest" description="Disordered" evidence="2">
    <location>
        <begin position="413"/>
        <end position="483"/>
    </location>
</feature>
<dbReference type="Proteomes" id="UP001515480">
    <property type="component" value="Unassembled WGS sequence"/>
</dbReference>
<feature type="region of interest" description="Disordered" evidence="2">
    <location>
        <begin position="245"/>
        <end position="285"/>
    </location>
</feature>
<evidence type="ECO:0000313" key="4">
    <source>
        <dbReference type="Proteomes" id="UP001515480"/>
    </source>
</evidence>
<organism evidence="3 4">
    <name type="scientific">Prymnesium parvum</name>
    <name type="common">Toxic golden alga</name>
    <dbReference type="NCBI Taxonomy" id="97485"/>
    <lineage>
        <taxon>Eukaryota</taxon>
        <taxon>Haptista</taxon>
        <taxon>Haptophyta</taxon>
        <taxon>Prymnesiophyceae</taxon>
        <taxon>Prymnesiales</taxon>
        <taxon>Prymnesiaceae</taxon>
        <taxon>Prymnesium</taxon>
    </lineage>
</organism>